<evidence type="ECO:0000256" key="2">
    <source>
        <dbReference type="SAM" id="SignalP"/>
    </source>
</evidence>
<dbReference type="OMA" id="VQCSIPA"/>
<name>C7ZQJ6_FUSV7</name>
<dbReference type="eggNOG" id="ENOG502RIYW">
    <property type="taxonomic scope" value="Eukaryota"/>
</dbReference>
<reference evidence="3 4" key="1">
    <citation type="journal article" date="2009" name="PLoS Genet.">
        <title>The genome of Nectria haematococca: contribution of supernumerary chromosomes to gene expansion.</title>
        <authorList>
            <person name="Coleman J.J."/>
            <person name="Rounsley S.D."/>
            <person name="Rodriguez-Carres M."/>
            <person name="Kuo A."/>
            <person name="Wasmann C.C."/>
            <person name="Grimwood J."/>
            <person name="Schmutz J."/>
            <person name="Taga M."/>
            <person name="White G.J."/>
            <person name="Zhou S."/>
            <person name="Schwartz D.C."/>
            <person name="Freitag M."/>
            <person name="Ma L.J."/>
            <person name="Danchin E.G."/>
            <person name="Henrissat B."/>
            <person name="Coutinho P.M."/>
            <person name="Nelson D.R."/>
            <person name="Straney D."/>
            <person name="Napoli C.A."/>
            <person name="Barker B.M."/>
            <person name="Gribskov M."/>
            <person name="Rep M."/>
            <person name="Kroken S."/>
            <person name="Molnar I."/>
            <person name="Rensing C."/>
            <person name="Kennell J.C."/>
            <person name="Zamora J."/>
            <person name="Farman M.L."/>
            <person name="Selker E.U."/>
            <person name="Salamov A."/>
            <person name="Shapiro H."/>
            <person name="Pangilinan J."/>
            <person name="Lindquist E."/>
            <person name="Lamers C."/>
            <person name="Grigoriev I.V."/>
            <person name="Geiser D.M."/>
            <person name="Covert S.F."/>
            <person name="Temporini E."/>
            <person name="Vanetten H.D."/>
        </authorList>
    </citation>
    <scope>NUCLEOTIDE SEQUENCE [LARGE SCALE GENOMIC DNA]</scope>
    <source>
        <strain evidence="4">ATCC MYA-4622 / CBS 123669 / FGSC 9596 / NRRL 45880 / 77-13-4</strain>
    </source>
</reference>
<dbReference type="EMBL" id="GG698998">
    <property type="protein sequence ID" value="EEU33706.1"/>
    <property type="molecule type" value="Genomic_DNA"/>
</dbReference>
<accession>C7ZQJ6</accession>
<evidence type="ECO:0008006" key="5">
    <source>
        <dbReference type="Google" id="ProtNLM"/>
    </source>
</evidence>
<evidence type="ECO:0000313" key="3">
    <source>
        <dbReference type="EMBL" id="EEU33706.1"/>
    </source>
</evidence>
<evidence type="ECO:0000256" key="1">
    <source>
        <dbReference type="SAM" id="MobiDB-lite"/>
    </source>
</evidence>
<dbReference type="HOGENOM" id="CLU_079944_0_0_1"/>
<gene>
    <name evidence="3" type="ORF">NECHADRAFT_98359</name>
</gene>
<protein>
    <recommendedName>
        <fullName evidence="5">Ig-like domain-containing protein</fullName>
    </recommendedName>
</protein>
<dbReference type="VEuPathDB" id="FungiDB:NECHADRAFT_98359"/>
<evidence type="ECO:0000313" key="4">
    <source>
        <dbReference type="Proteomes" id="UP000005206"/>
    </source>
</evidence>
<dbReference type="KEGG" id="nhe:NECHADRAFT_98359"/>
<dbReference type="RefSeq" id="XP_003039419.1">
    <property type="nucleotide sequence ID" value="XM_003039373.1"/>
</dbReference>
<dbReference type="OrthoDB" id="5104949at2759"/>
<dbReference type="Proteomes" id="UP000005206">
    <property type="component" value="Unassembled WGS sequence"/>
</dbReference>
<sequence>MRSAVVLRVALSLLAVDSVVAGPCRPTSAVSSTASVDTSSATSVESATSVTSASSSATSKASAETSASSTATETSASLTETTAFTTTTAASTTVSTSTAAAPTFTLAAAGQGPVEGKKLLSYNADGNLVTFDSPNPLKVPTARPYSIDAQGRILNDQGFYLCAHYKPDNDFLDAPAYITTCLNDNLPNSVYLTCRVDGSELKCSIPAVTCTDSGSPWISPACVSADGEWGSFYTYIMGPGYVLLRVCCKPGTRFQRNEFLKCDDYFLYL</sequence>
<feature type="signal peptide" evidence="2">
    <location>
        <begin position="1"/>
        <end position="21"/>
    </location>
</feature>
<dbReference type="InParanoid" id="C7ZQJ6"/>
<proteinExistence type="predicted"/>
<keyword evidence="4" id="KW-1185">Reference proteome</keyword>
<feature type="chain" id="PRO_5002989052" description="Ig-like domain-containing protein" evidence="2">
    <location>
        <begin position="22"/>
        <end position="269"/>
    </location>
</feature>
<feature type="region of interest" description="Disordered" evidence="1">
    <location>
        <begin position="25"/>
        <end position="78"/>
    </location>
</feature>
<dbReference type="AlphaFoldDB" id="C7ZQJ6"/>
<dbReference type="GeneID" id="9666939"/>
<organism evidence="3 4">
    <name type="scientific">Fusarium vanettenii (strain ATCC MYA-4622 / CBS 123669 / FGSC 9596 / NRRL 45880 / 77-13-4)</name>
    <name type="common">Fusarium solani subsp. pisi</name>
    <dbReference type="NCBI Taxonomy" id="660122"/>
    <lineage>
        <taxon>Eukaryota</taxon>
        <taxon>Fungi</taxon>
        <taxon>Dikarya</taxon>
        <taxon>Ascomycota</taxon>
        <taxon>Pezizomycotina</taxon>
        <taxon>Sordariomycetes</taxon>
        <taxon>Hypocreomycetidae</taxon>
        <taxon>Hypocreales</taxon>
        <taxon>Nectriaceae</taxon>
        <taxon>Fusarium</taxon>
        <taxon>Fusarium solani species complex</taxon>
        <taxon>Fusarium vanettenii</taxon>
    </lineage>
</organism>
<keyword evidence="2" id="KW-0732">Signal</keyword>